<evidence type="ECO:0000313" key="2">
    <source>
        <dbReference type="EMBL" id="EZG43950.1"/>
    </source>
</evidence>
<reference evidence="2" key="1">
    <citation type="submission" date="2013-12" db="EMBL/GenBank/DDBJ databases">
        <authorList>
            <person name="Omoto C.K."/>
            <person name="Sibley D."/>
            <person name="Venepally P."/>
            <person name="Hadjithomas M."/>
            <person name="Karamycheva S."/>
            <person name="Brunk B."/>
            <person name="Roos D."/>
            <person name="Caler E."/>
            <person name="Lorenzi H."/>
        </authorList>
    </citation>
    <scope>NUCLEOTIDE SEQUENCE</scope>
</reference>
<dbReference type="VEuPathDB" id="CryptoDB:GNI_155430"/>
<name>A0A023B051_GRENI</name>
<accession>A0A023B051</accession>
<dbReference type="Proteomes" id="UP000019763">
    <property type="component" value="Unassembled WGS sequence"/>
</dbReference>
<dbReference type="Gene3D" id="1.10.238.200">
    <property type="entry name" value="Cullin, PONY binding domain"/>
    <property type="match status" value="1"/>
</dbReference>
<dbReference type="AlphaFoldDB" id="A0A023B051"/>
<proteinExistence type="predicted"/>
<protein>
    <submittedName>
        <fullName evidence="2">Cullin-binding domain protein</fullName>
    </submittedName>
</protein>
<dbReference type="GeneID" id="22915374"/>
<organism evidence="2 3">
    <name type="scientific">Gregarina niphandrodes</name>
    <name type="common">Septate eugregarine</name>
    <dbReference type="NCBI Taxonomy" id="110365"/>
    <lineage>
        <taxon>Eukaryota</taxon>
        <taxon>Sar</taxon>
        <taxon>Alveolata</taxon>
        <taxon>Apicomplexa</taxon>
        <taxon>Conoidasida</taxon>
        <taxon>Gregarinasina</taxon>
        <taxon>Eugregarinorida</taxon>
        <taxon>Gregarinidae</taxon>
        <taxon>Gregarina</taxon>
    </lineage>
</organism>
<dbReference type="RefSeq" id="XP_011132881.1">
    <property type="nucleotide sequence ID" value="XM_011134579.1"/>
</dbReference>
<gene>
    <name evidence="2" type="ORF">GNI_155430</name>
</gene>
<dbReference type="EMBL" id="AFNH02001161">
    <property type="protein sequence ID" value="EZG43950.1"/>
    <property type="molecule type" value="Genomic_DNA"/>
</dbReference>
<comment type="caution">
    <text evidence="2">The sequence shown here is derived from an EMBL/GenBank/DDBJ whole genome shotgun (WGS) entry which is preliminary data.</text>
</comment>
<dbReference type="Pfam" id="PF03556">
    <property type="entry name" value="Cullin_binding"/>
    <property type="match status" value="1"/>
</dbReference>
<dbReference type="InterPro" id="IPR005176">
    <property type="entry name" value="PONY_dom"/>
</dbReference>
<keyword evidence="3" id="KW-1185">Reference proteome</keyword>
<sequence>MGVFDRDEFLRGVSKGLDKERWKEELVLDSKRVYEFTGIFARAAGCDYIDCATAREYWRLFSAYWTFPMVPKLLEWADKQPDNMKITKDAWNVTSAP</sequence>
<feature type="domain" description="DCUN1" evidence="1">
    <location>
        <begin position="29"/>
        <end position="94"/>
    </location>
</feature>
<evidence type="ECO:0000259" key="1">
    <source>
        <dbReference type="Pfam" id="PF03556"/>
    </source>
</evidence>
<evidence type="ECO:0000313" key="3">
    <source>
        <dbReference type="Proteomes" id="UP000019763"/>
    </source>
</evidence>
<dbReference type="InterPro" id="IPR042460">
    <property type="entry name" value="DCN1-like_PONY"/>
</dbReference>